<dbReference type="AlphaFoldDB" id="A0A5C3KP08"/>
<dbReference type="PANTHER" id="PTHR10039">
    <property type="entry name" value="AMELOGENIN"/>
    <property type="match status" value="1"/>
</dbReference>
<keyword evidence="1" id="KW-0677">Repeat</keyword>
<organism evidence="4 5">
    <name type="scientific">Coprinopsis marcescibilis</name>
    <name type="common">Agaric fungus</name>
    <name type="synonym">Psathyrella marcescibilis</name>
    <dbReference type="NCBI Taxonomy" id="230819"/>
    <lineage>
        <taxon>Eukaryota</taxon>
        <taxon>Fungi</taxon>
        <taxon>Dikarya</taxon>
        <taxon>Basidiomycota</taxon>
        <taxon>Agaricomycotina</taxon>
        <taxon>Agaricomycetes</taxon>
        <taxon>Agaricomycetidae</taxon>
        <taxon>Agaricales</taxon>
        <taxon>Agaricineae</taxon>
        <taxon>Psathyrellaceae</taxon>
        <taxon>Coprinopsis</taxon>
    </lineage>
</organism>
<protein>
    <recommendedName>
        <fullName evidence="3">Nephrocystin 3-like N-terminal domain-containing protein</fullName>
    </recommendedName>
</protein>
<accession>A0A5C3KP08</accession>
<feature type="compositionally biased region" description="Acidic residues" evidence="2">
    <location>
        <begin position="626"/>
        <end position="648"/>
    </location>
</feature>
<keyword evidence="5" id="KW-1185">Reference proteome</keyword>
<dbReference type="SUPFAM" id="SSF52540">
    <property type="entry name" value="P-loop containing nucleoside triphosphate hydrolases"/>
    <property type="match status" value="1"/>
</dbReference>
<evidence type="ECO:0000313" key="4">
    <source>
        <dbReference type="EMBL" id="TFK21623.1"/>
    </source>
</evidence>
<feature type="region of interest" description="Disordered" evidence="2">
    <location>
        <begin position="616"/>
        <end position="652"/>
    </location>
</feature>
<name>A0A5C3KP08_COPMA</name>
<sequence length="701" mass="78967">MQQQPSFHGGILSGATGVTITSSYLVAQSASLSNRMNVGLGLLKSSIATSALYDSLERFDPPKCDEDTRVNLITELSNWTKDKVTIQRILCMTGPAGSGKSALQQTMVEKCAENGSLLAAFFFYSQDTRRDNLKAVTPTLSYQVSQYIPTSKEPIIRTVEEDITIFDRAIDRQVQKLIVEPIREALSQPGVSPELLPRNIFIDGVDECKGEEDQAFLLRVVHELVLAFSQDDFRLKVCLAGRPEYALRTALAKNGHLKESGLLYHIDLSDHDATSDIRLFLERKLRAIARATTYPLPSTQWPSEEDIQRPVDNASGQFIYATTIVKFLSDRRRSPVKQLQMILQWRPGVKQRDRPFAALDALYASILLRAGDVYATSKGIDDDLHFIRYIRMLAKIKAQYFIPTVSGVEEMLSLDPGEMEIFFSDIHSITRSFQVKMGGRDFFLKVLFHHKSVEDFLQDSDRCGPLFIPSAEISYNLILPCITFLKCQKPIGRTTQGPHWSHYYTIVAVLATLATSLGDVLPTSDEEQLSQICNWCNELKASRVLETLGKDLQPVSQSGEWSFSYHFDEIVSFLTQCRAMGLTSKSRHPKWVPPLRQFQKLAQCVQKRNEVDWNDAGSVESLQFDSDTEDGEASDTEEGQTGDNEDSEIRDSPVATQVALEVISEPSESQGDRRKQKNGRKGFSLRRSLRQFYNRLRTVIS</sequence>
<dbReference type="InterPro" id="IPR027417">
    <property type="entry name" value="P-loop_NTPase"/>
</dbReference>
<feature type="region of interest" description="Disordered" evidence="2">
    <location>
        <begin position="662"/>
        <end position="681"/>
    </location>
</feature>
<dbReference type="OrthoDB" id="3014077at2759"/>
<feature type="domain" description="Nephrocystin 3-like N-terminal" evidence="3">
    <location>
        <begin position="76"/>
        <end position="242"/>
    </location>
</feature>
<gene>
    <name evidence="4" type="ORF">FA15DRAFT_672437</name>
</gene>
<evidence type="ECO:0000313" key="5">
    <source>
        <dbReference type="Proteomes" id="UP000307440"/>
    </source>
</evidence>
<dbReference type="Proteomes" id="UP000307440">
    <property type="component" value="Unassembled WGS sequence"/>
</dbReference>
<dbReference type="Pfam" id="PF24883">
    <property type="entry name" value="NPHP3_N"/>
    <property type="match status" value="1"/>
</dbReference>
<evidence type="ECO:0000256" key="2">
    <source>
        <dbReference type="SAM" id="MobiDB-lite"/>
    </source>
</evidence>
<dbReference type="PANTHER" id="PTHR10039:SF17">
    <property type="entry name" value="FUNGAL STAND N-TERMINAL GOODBYE DOMAIN-CONTAINING PROTEIN-RELATED"/>
    <property type="match status" value="1"/>
</dbReference>
<proteinExistence type="predicted"/>
<evidence type="ECO:0000259" key="3">
    <source>
        <dbReference type="Pfam" id="PF24883"/>
    </source>
</evidence>
<reference evidence="4 5" key="1">
    <citation type="journal article" date="2019" name="Nat. Ecol. Evol.">
        <title>Megaphylogeny resolves global patterns of mushroom evolution.</title>
        <authorList>
            <person name="Varga T."/>
            <person name="Krizsan K."/>
            <person name="Foldi C."/>
            <person name="Dima B."/>
            <person name="Sanchez-Garcia M."/>
            <person name="Sanchez-Ramirez S."/>
            <person name="Szollosi G.J."/>
            <person name="Szarkandi J.G."/>
            <person name="Papp V."/>
            <person name="Albert L."/>
            <person name="Andreopoulos W."/>
            <person name="Angelini C."/>
            <person name="Antonin V."/>
            <person name="Barry K.W."/>
            <person name="Bougher N.L."/>
            <person name="Buchanan P."/>
            <person name="Buyck B."/>
            <person name="Bense V."/>
            <person name="Catcheside P."/>
            <person name="Chovatia M."/>
            <person name="Cooper J."/>
            <person name="Damon W."/>
            <person name="Desjardin D."/>
            <person name="Finy P."/>
            <person name="Geml J."/>
            <person name="Haridas S."/>
            <person name="Hughes K."/>
            <person name="Justo A."/>
            <person name="Karasinski D."/>
            <person name="Kautmanova I."/>
            <person name="Kiss B."/>
            <person name="Kocsube S."/>
            <person name="Kotiranta H."/>
            <person name="LaButti K.M."/>
            <person name="Lechner B.E."/>
            <person name="Liimatainen K."/>
            <person name="Lipzen A."/>
            <person name="Lukacs Z."/>
            <person name="Mihaltcheva S."/>
            <person name="Morgado L.N."/>
            <person name="Niskanen T."/>
            <person name="Noordeloos M.E."/>
            <person name="Ohm R.A."/>
            <person name="Ortiz-Santana B."/>
            <person name="Ovrebo C."/>
            <person name="Racz N."/>
            <person name="Riley R."/>
            <person name="Savchenko A."/>
            <person name="Shiryaev A."/>
            <person name="Soop K."/>
            <person name="Spirin V."/>
            <person name="Szebenyi C."/>
            <person name="Tomsovsky M."/>
            <person name="Tulloss R.E."/>
            <person name="Uehling J."/>
            <person name="Grigoriev I.V."/>
            <person name="Vagvolgyi C."/>
            <person name="Papp T."/>
            <person name="Martin F.M."/>
            <person name="Miettinen O."/>
            <person name="Hibbett D.S."/>
            <person name="Nagy L.G."/>
        </authorList>
    </citation>
    <scope>NUCLEOTIDE SEQUENCE [LARGE SCALE GENOMIC DNA]</scope>
    <source>
        <strain evidence="4 5">CBS 121175</strain>
    </source>
</reference>
<evidence type="ECO:0000256" key="1">
    <source>
        <dbReference type="ARBA" id="ARBA00022737"/>
    </source>
</evidence>
<dbReference type="EMBL" id="ML210263">
    <property type="protein sequence ID" value="TFK21623.1"/>
    <property type="molecule type" value="Genomic_DNA"/>
</dbReference>
<dbReference type="InterPro" id="IPR056884">
    <property type="entry name" value="NPHP3-like_N"/>
</dbReference>